<feature type="region of interest" description="Disordered" evidence="6">
    <location>
        <begin position="723"/>
        <end position="757"/>
    </location>
</feature>
<dbReference type="PANTHER" id="PTHR22683:SF41">
    <property type="entry name" value="DNA TRANSLOCASE FTSK"/>
    <property type="match status" value="1"/>
</dbReference>
<feature type="region of interest" description="Disordered" evidence="6">
    <location>
        <begin position="198"/>
        <end position="229"/>
    </location>
</feature>
<dbReference type="Pfam" id="PF01580">
    <property type="entry name" value="FtsK_SpoIIIE"/>
    <property type="match status" value="1"/>
</dbReference>
<accession>A0A0G1VKX9</accession>
<comment type="caution">
    <text evidence="9">The sequence shown here is derived from an EMBL/GenBank/DDBJ whole genome shotgun (WGS) entry which is preliminary data.</text>
</comment>
<feature type="transmembrane region" description="Helical" evidence="7">
    <location>
        <begin position="102"/>
        <end position="121"/>
    </location>
</feature>
<evidence type="ECO:0000256" key="2">
    <source>
        <dbReference type="ARBA" id="ARBA00022741"/>
    </source>
</evidence>
<dbReference type="PATRIC" id="fig|1618675.3.peg.337"/>
<name>A0A0G1VKX9_9BACT</name>
<dbReference type="InterPro" id="IPR018541">
    <property type="entry name" value="Ftsk_gamma"/>
</dbReference>
<feature type="compositionally biased region" description="Acidic residues" evidence="6">
    <location>
        <begin position="747"/>
        <end position="757"/>
    </location>
</feature>
<evidence type="ECO:0000259" key="8">
    <source>
        <dbReference type="PROSITE" id="PS50901"/>
    </source>
</evidence>
<dbReference type="InterPro" id="IPR002543">
    <property type="entry name" value="FtsK_dom"/>
</dbReference>
<keyword evidence="7" id="KW-1133">Transmembrane helix</keyword>
<dbReference type="Pfam" id="PF09397">
    <property type="entry name" value="FtsK_gamma"/>
    <property type="match status" value="1"/>
</dbReference>
<keyword evidence="3 5" id="KW-0067">ATP-binding</keyword>
<evidence type="ECO:0000256" key="7">
    <source>
        <dbReference type="SAM" id="Phobius"/>
    </source>
</evidence>
<dbReference type="InterPro" id="IPR036388">
    <property type="entry name" value="WH-like_DNA-bd_sf"/>
</dbReference>
<evidence type="ECO:0000256" key="3">
    <source>
        <dbReference type="ARBA" id="ARBA00022840"/>
    </source>
</evidence>
<keyword evidence="7" id="KW-0812">Transmembrane</keyword>
<evidence type="ECO:0000313" key="10">
    <source>
        <dbReference type="Proteomes" id="UP000034589"/>
    </source>
</evidence>
<comment type="similarity">
    <text evidence="1">Belongs to the FtsK/SpoIIIE/SftA family.</text>
</comment>
<organism evidence="9 10">
    <name type="scientific">Candidatus Kaiserbacteria bacterium GW2011_GWC2_49_12</name>
    <dbReference type="NCBI Taxonomy" id="1618675"/>
    <lineage>
        <taxon>Bacteria</taxon>
        <taxon>Candidatus Kaiseribacteriota</taxon>
    </lineage>
</organism>
<dbReference type="Gene3D" id="3.30.980.40">
    <property type="match status" value="1"/>
</dbReference>
<dbReference type="GO" id="GO:0005524">
    <property type="term" value="F:ATP binding"/>
    <property type="evidence" value="ECO:0007669"/>
    <property type="project" value="UniProtKB-UniRule"/>
</dbReference>
<dbReference type="Proteomes" id="UP000034589">
    <property type="component" value="Unassembled WGS sequence"/>
</dbReference>
<dbReference type="GO" id="GO:0003677">
    <property type="term" value="F:DNA binding"/>
    <property type="evidence" value="ECO:0007669"/>
    <property type="project" value="UniProtKB-KW"/>
</dbReference>
<feature type="transmembrane region" description="Helical" evidence="7">
    <location>
        <begin position="38"/>
        <end position="60"/>
    </location>
</feature>
<keyword evidence="4" id="KW-0238">DNA-binding</keyword>
<feature type="domain" description="FtsK" evidence="8">
    <location>
        <begin position="372"/>
        <end position="590"/>
    </location>
</feature>
<gene>
    <name evidence="9" type="ORF">UY39_C0023G0008</name>
</gene>
<feature type="binding site" evidence="5">
    <location>
        <begin position="402"/>
        <end position="409"/>
    </location>
    <ligand>
        <name>ATP</name>
        <dbReference type="ChEBI" id="CHEBI:30616"/>
    </ligand>
</feature>
<dbReference type="SUPFAM" id="SSF52540">
    <property type="entry name" value="P-loop containing nucleoside triphosphate hydrolases"/>
    <property type="match status" value="1"/>
</dbReference>
<keyword evidence="9" id="KW-0131">Cell cycle</keyword>
<feature type="transmembrane region" description="Helical" evidence="7">
    <location>
        <begin position="66"/>
        <end position="90"/>
    </location>
</feature>
<dbReference type="InterPro" id="IPR041027">
    <property type="entry name" value="FtsK_alpha"/>
</dbReference>
<evidence type="ECO:0000256" key="1">
    <source>
        <dbReference type="ARBA" id="ARBA00006474"/>
    </source>
</evidence>
<dbReference type="AlphaFoldDB" id="A0A0G1VKX9"/>
<dbReference type="InterPro" id="IPR050206">
    <property type="entry name" value="FtsK/SpoIIIE/SftA"/>
</dbReference>
<keyword evidence="9" id="KW-0132">Cell division</keyword>
<evidence type="ECO:0000313" key="9">
    <source>
        <dbReference type="EMBL" id="KKW06900.1"/>
    </source>
</evidence>
<dbReference type="InterPro" id="IPR036390">
    <property type="entry name" value="WH_DNA-bd_sf"/>
</dbReference>
<reference evidence="9 10" key="1">
    <citation type="journal article" date="2015" name="Nature">
        <title>rRNA introns, odd ribosomes, and small enigmatic genomes across a large radiation of phyla.</title>
        <authorList>
            <person name="Brown C.T."/>
            <person name="Hug L.A."/>
            <person name="Thomas B.C."/>
            <person name="Sharon I."/>
            <person name="Castelle C.J."/>
            <person name="Singh A."/>
            <person name="Wilkins M.J."/>
            <person name="Williams K.H."/>
            <person name="Banfield J.F."/>
        </authorList>
    </citation>
    <scope>NUCLEOTIDE SEQUENCE [LARGE SCALE GENOMIC DNA]</scope>
</reference>
<keyword evidence="2 5" id="KW-0547">Nucleotide-binding</keyword>
<sequence length="757" mass="81493">MGRKRRNDRNKKRKHDDGSEYGGIALQISPEAMRGVSAVFLLAFAGFLILANFGIGGFVGNTIHEWLSWALGIGYMLLPLSLILAAIAILRSFEKHFGVVQVMSVCVFLLSTLGMVNLAFPGRGGILGASVSTPIVSAVDAIATVIFLSAFTLAALIIAFDIHLGSVISRLRERFARERTQEGSEKDDGAMNASIVGLQNESVEDTSPGEGEVPEASETEAKEATKSKITGFFQRTETTESFPLIAATGHVYSPPPVSLLSKNKGRPEVGDVKANMNIIKRTLQNFGITVEMDEVSIGPTVTRYAMKPAEGVRLSKIVALLSNLELALAASPVRIEAPIPGKSLVGIEVPNIARTTLGLAPLLSDEAFTHSEKPLLLTLGRSITGTTHYTDLARMPHLLVSGSTGAGKSIMIHNFIISLLYRSGPERLRFIMVDPKRVELTTYNSIPHLLSPVITDAKKAILAMKWLAKEMERRYSILEAEKVRDIASYHANVVAPAVKSAGGKDGKSEESLPEAMPYIVLVIDELADIMSAYPRELEAGIVRLAQMSRAVGIHLILSTQRPSVKVITGLIKANIPARVALQVASQIDSRTILDMGGAEKLLGSGDMLFLSGEMSKPRRIQAPFISEAEVKRVVSHIAREAEGELGSEIDFTLAGQAEAREGGGTDAIFSSLIDEDEDELYGSAKQTVIEAGKASTSYLQRKLGIGYARAARLIDILEDRGVIGPGDGAKPREIIGGGNADELAREPEEEAEEEERV</sequence>
<evidence type="ECO:0000256" key="4">
    <source>
        <dbReference type="ARBA" id="ARBA00023125"/>
    </source>
</evidence>
<evidence type="ECO:0000256" key="6">
    <source>
        <dbReference type="SAM" id="MobiDB-lite"/>
    </source>
</evidence>
<keyword evidence="7" id="KW-0472">Membrane</keyword>
<dbReference type="Pfam" id="PF17854">
    <property type="entry name" value="FtsK_alpha"/>
    <property type="match status" value="1"/>
</dbReference>
<dbReference type="SMART" id="SM00843">
    <property type="entry name" value="Ftsk_gamma"/>
    <property type="match status" value="1"/>
</dbReference>
<dbReference type="EMBL" id="LCPV01000023">
    <property type="protein sequence ID" value="KKW06900.1"/>
    <property type="molecule type" value="Genomic_DNA"/>
</dbReference>
<dbReference type="Gene3D" id="3.40.50.300">
    <property type="entry name" value="P-loop containing nucleotide triphosphate hydrolases"/>
    <property type="match status" value="1"/>
</dbReference>
<dbReference type="Gene3D" id="1.10.10.10">
    <property type="entry name" value="Winged helix-like DNA-binding domain superfamily/Winged helix DNA-binding domain"/>
    <property type="match status" value="1"/>
</dbReference>
<dbReference type="InterPro" id="IPR027417">
    <property type="entry name" value="P-loop_NTPase"/>
</dbReference>
<dbReference type="PROSITE" id="PS50901">
    <property type="entry name" value="FTSK"/>
    <property type="match status" value="1"/>
</dbReference>
<protein>
    <submittedName>
        <fullName evidence="9">Cell division FtsK/SpoIIIE</fullName>
    </submittedName>
</protein>
<dbReference type="GO" id="GO:0051301">
    <property type="term" value="P:cell division"/>
    <property type="evidence" value="ECO:0007669"/>
    <property type="project" value="UniProtKB-KW"/>
</dbReference>
<proteinExistence type="inferred from homology"/>
<dbReference type="SUPFAM" id="SSF46785">
    <property type="entry name" value="Winged helix' DNA-binding domain"/>
    <property type="match status" value="1"/>
</dbReference>
<dbReference type="PANTHER" id="PTHR22683">
    <property type="entry name" value="SPORULATION PROTEIN RELATED"/>
    <property type="match status" value="1"/>
</dbReference>
<evidence type="ECO:0000256" key="5">
    <source>
        <dbReference type="PROSITE-ProRule" id="PRU00289"/>
    </source>
</evidence>
<feature type="transmembrane region" description="Helical" evidence="7">
    <location>
        <begin position="141"/>
        <end position="164"/>
    </location>
</feature>